<dbReference type="EMBL" id="CAADHB010000102">
    <property type="protein sequence ID" value="VFK80321.1"/>
    <property type="molecule type" value="Genomic_DNA"/>
</dbReference>
<accession>A0A451BPT6</accession>
<evidence type="ECO:0000313" key="1">
    <source>
        <dbReference type="EMBL" id="VFK80321.1"/>
    </source>
</evidence>
<dbReference type="Gene3D" id="2.40.160.60">
    <property type="entry name" value="Outer membrane protein transport protein (OMPP1/FadL/TodX)"/>
    <property type="match status" value="1"/>
</dbReference>
<proteinExistence type="predicted"/>
<dbReference type="AlphaFoldDB" id="A0A451BPT6"/>
<gene>
    <name evidence="1" type="ORF">BECKSD772D_GA0070982_110210</name>
</gene>
<sequence length="63" mass="6515">MAGAGVALAEDALGGTVNPANLVRLKNRLDFGLALFMPNRGSRANTMAEIPAGGEPIPSRPLR</sequence>
<protein>
    <submittedName>
        <fullName evidence="1">Uncharacterized protein</fullName>
    </submittedName>
</protein>
<organism evidence="1">
    <name type="scientific">Candidatus Kentrum sp. SD</name>
    <dbReference type="NCBI Taxonomy" id="2126332"/>
    <lineage>
        <taxon>Bacteria</taxon>
        <taxon>Pseudomonadati</taxon>
        <taxon>Pseudomonadota</taxon>
        <taxon>Gammaproteobacteria</taxon>
        <taxon>Candidatus Kentrum</taxon>
    </lineage>
</organism>
<name>A0A451BPT6_9GAMM</name>
<reference evidence="1" key="1">
    <citation type="submission" date="2019-02" db="EMBL/GenBank/DDBJ databases">
        <authorList>
            <person name="Gruber-Vodicka R. H."/>
            <person name="Seah K. B. B."/>
        </authorList>
    </citation>
    <scope>NUCLEOTIDE SEQUENCE</scope>
    <source>
        <strain evidence="1">BECK_S127</strain>
    </source>
</reference>